<dbReference type="AlphaFoldDB" id="A0A254TLE8"/>
<evidence type="ECO:0000313" key="3">
    <source>
        <dbReference type="EMBL" id="OWW23047.1"/>
    </source>
</evidence>
<dbReference type="OrthoDB" id="8650434at2"/>
<sequence length="277" mass="29274">MAPTLNIIGCGQVGKVLGRLWTEHGTFQVQDVLNRSSESATHAIEFLGAGRATPGWDDLHPADVFLIGTPDDQVEPTCARLAESGLLRPGDVVFHCSGALPSTALASAKTRGAATASVHPIRSFAGADAVARAFVGTYCGMEGDAAALGVLGPAFSAIGARLVTIDPRFKTIYHSAAVFSSNYLVSLLDVAVEAYAKAGVPRDEALRLMEPLVRGTVDNVFRLGTTEALTGPIARGDVATVLRQYRALSGWDKRIGALYKRLGKFTAAIAARKRRQN</sequence>
<dbReference type="SUPFAM" id="SSF48179">
    <property type="entry name" value="6-phosphogluconate dehydrogenase C-terminal domain-like"/>
    <property type="match status" value="1"/>
</dbReference>
<dbReference type="InterPro" id="IPR018931">
    <property type="entry name" value="DUF2520"/>
</dbReference>
<dbReference type="Gene3D" id="3.40.50.720">
    <property type="entry name" value="NAD(P)-binding Rossmann-like Domain"/>
    <property type="match status" value="1"/>
</dbReference>
<proteinExistence type="predicted"/>
<evidence type="ECO:0000313" key="4">
    <source>
        <dbReference type="Proteomes" id="UP000197535"/>
    </source>
</evidence>
<dbReference type="InterPro" id="IPR019665">
    <property type="entry name" value="OxRdtase/DH_put_Rossmann_dom"/>
</dbReference>
<dbReference type="SUPFAM" id="SSF51735">
    <property type="entry name" value="NAD(P)-binding Rossmann-fold domains"/>
    <property type="match status" value="1"/>
</dbReference>
<protein>
    <submittedName>
        <fullName evidence="3">Oxidoreductase</fullName>
    </submittedName>
</protein>
<dbReference type="Pfam" id="PF10727">
    <property type="entry name" value="Rossmann-like"/>
    <property type="match status" value="1"/>
</dbReference>
<dbReference type="Gene3D" id="1.10.1040.20">
    <property type="entry name" value="ProC-like, C-terminal domain"/>
    <property type="match status" value="1"/>
</dbReference>
<organism evidence="3 4">
    <name type="scientific">Noviherbaspirillum denitrificans</name>
    <dbReference type="NCBI Taxonomy" id="1968433"/>
    <lineage>
        <taxon>Bacteria</taxon>
        <taxon>Pseudomonadati</taxon>
        <taxon>Pseudomonadota</taxon>
        <taxon>Betaproteobacteria</taxon>
        <taxon>Burkholderiales</taxon>
        <taxon>Oxalobacteraceae</taxon>
        <taxon>Noviherbaspirillum</taxon>
    </lineage>
</organism>
<gene>
    <name evidence="3" type="ORF">AYR66_24625</name>
</gene>
<dbReference type="InterPro" id="IPR037108">
    <property type="entry name" value="TM1727-like_C_sf"/>
</dbReference>
<dbReference type="InterPro" id="IPR036291">
    <property type="entry name" value="NAD(P)-bd_dom_sf"/>
</dbReference>
<feature type="domain" description="DUF2520" evidence="2">
    <location>
        <begin position="138"/>
        <end position="264"/>
    </location>
</feature>
<dbReference type="PANTHER" id="PTHR40459">
    <property type="entry name" value="CONSERVED HYPOTHETICAL ALANINE AND LEUCINE RICH PROTEIN"/>
    <property type="match status" value="1"/>
</dbReference>
<keyword evidence="4" id="KW-1185">Reference proteome</keyword>
<dbReference type="Pfam" id="PF10728">
    <property type="entry name" value="DUF2520"/>
    <property type="match status" value="1"/>
</dbReference>
<name>A0A254TLE8_9BURK</name>
<dbReference type="PANTHER" id="PTHR40459:SF1">
    <property type="entry name" value="CONSERVED HYPOTHETICAL ALANINE AND LEUCINE RICH PROTEIN"/>
    <property type="match status" value="1"/>
</dbReference>
<dbReference type="Proteomes" id="UP000197535">
    <property type="component" value="Unassembled WGS sequence"/>
</dbReference>
<reference evidence="3 4" key="1">
    <citation type="submission" date="2016-02" db="EMBL/GenBank/DDBJ databases">
        <authorList>
            <person name="Wen L."/>
            <person name="He K."/>
            <person name="Yang H."/>
        </authorList>
    </citation>
    <scope>NUCLEOTIDE SEQUENCE [LARGE SCALE GENOMIC DNA]</scope>
    <source>
        <strain evidence="3 4">TSA40</strain>
    </source>
</reference>
<evidence type="ECO:0000259" key="1">
    <source>
        <dbReference type="Pfam" id="PF10727"/>
    </source>
</evidence>
<dbReference type="InterPro" id="IPR008927">
    <property type="entry name" value="6-PGluconate_DH-like_C_sf"/>
</dbReference>
<dbReference type="EMBL" id="LSTO01000001">
    <property type="protein sequence ID" value="OWW23047.1"/>
    <property type="molecule type" value="Genomic_DNA"/>
</dbReference>
<dbReference type="RefSeq" id="WP_088709032.1">
    <property type="nucleotide sequence ID" value="NZ_LSTO01000001.1"/>
</dbReference>
<accession>A0A254TLE8</accession>
<evidence type="ECO:0000259" key="2">
    <source>
        <dbReference type="Pfam" id="PF10728"/>
    </source>
</evidence>
<feature type="domain" description="Putative oxidoreductase/dehydrogenase Rossmann-like" evidence="1">
    <location>
        <begin position="6"/>
        <end position="120"/>
    </location>
</feature>
<comment type="caution">
    <text evidence="3">The sequence shown here is derived from an EMBL/GenBank/DDBJ whole genome shotgun (WGS) entry which is preliminary data.</text>
</comment>